<keyword evidence="3" id="KW-1185">Reference proteome</keyword>
<dbReference type="Proteomes" id="UP000253094">
    <property type="component" value="Unassembled WGS sequence"/>
</dbReference>
<comment type="caution">
    <text evidence="2">The sequence shown here is derived from an EMBL/GenBank/DDBJ whole genome shotgun (WGS) entry which is preliminary data.</text>
</comment>
<evidence type="ECO:0000313" key="2">
    <source>
        <dbReference type="EMBL" id="RCG31671.1"/>
    </source>
</evidence>
<feature type="region of interest" description="Disordered" evidence="1">
    <location>
        <begin position="343"/>
        <end position="382"/>
    </location>
</feature>
<feature type="region of interest" description="Disordered" evidence="1">
    <location>
        <begin position="978"/>
        <end position="1002"/>
    </location>
</feature>
<proteinExistence type="predicted"/>
<evidence type="ECO:0000256" key="1">
    <source>
        <dbReference type="SAM" id="MobiDB-lite"/>
    </source>
</evidence>
<accession>A0A367FN32</accession>
<name>A0A367FN32_9ACTN</name>
<feature type="region of interest" description="Disordered" evidence="1">
    <location>
        <begin position="1174"/>
        <end position="1197"/>
    </location>
</feature>
<feature type="region of interest" description="Disordered" evidence="1">
    <location>
        <begin position="157"/>
        <end position="204"/>
    </location>
</feature>
<feature type="compositionally biased region" description="Basic and acidic residues" evidence="1">
    <location>
        <begin position="185"/>
        <end position="204"/>
    </location>
</feature>
<organism evidence="2 3">
    <name type="scientific">Sphaerisporangium album</name>
    <dbReference type="NCBI Taxonomy" id="509200"/>
    <lineage>
        <taxon>Bacteria</taxon>
        <taxon>Bacillati</taxon>
        <taxon>Actinomycetota</taxon>
        <taxon>Actinomycetes</taxon>
        <taxon>Streptosporangiales</taxon>
        <taxon>Streptosporangiaceae</taxon>
        <taxon>Sphaerisporangium</taxon>
    </lineage>
</organism>
<evidence type="ECO:0000313" key="3">
    <source>
        <dbReference type="Proteomes" id="UP000253094"/>
    </source>
</evidence>
<gene>
    <name evidence="2" type="ORF">DQ384_08945</name>
</gene>
<sequence length="1519" mass="153701">MATTPAGTGPADGVAAEAQGRMKAGGVLASGHAGPDARRLLPATEQAGVLGVSKPATSGPGAVAAAVKRLAGADVAGLYRELPEGIPLVTYRLCAETASTPVSCSGPQPLVKPVVADVTGDGTPDLAASLVPSADTAQVVAGANLLASAQRKLDGLLGRSGNGGKPADAEKTVGGLIGSSGSSRGPDDPAVKDAEARRDRQRDDLTSRLAAKLGLVSQRLPGGDAGPLKAQVWAEYDIPHDRSPRRLSLGFDGFRRGASLSGTDWGVYDFRMSGGAGAGRPGAAVADVRVDLRRTRPGASIATVAAIADLVGGRSGDPRLVSLLQSPVPEKLTVTARLDGADTLTGGRAAGGAGGGTGARSGGQGDGAASSGAGGGASGSAGVVQVTGSAPSALDAVVVGRDVKAREDHFTQVVVSRVTSRLTAELSRPSPGGAADLHVTSSAPIGRAEVHHYVYRDGALGRVLGGSLAGAPADFRVRYDAVGGGALTVETAPRAASARLVYFDRAASRTVLRATLTDLPAQTRIHYDLAGNRLTYTGSAGSAAGSGSTGPGRPAGSGGAKIGGLDVLLQRDGGAVASPPGEHVTLIKDGGRLGVSARVSGLTGLDFTGGAKPHGVVELASGGRPFLAAADVDRTHLLRLEVSNTPRRVEVELDPAAKKARYRASGVIGTLRAAYANTRTGPTIDSTLRDVRSGVTAAWQVGDRSSAEVTTASGLKRAELYAARAYVTRIGPDGGEDVHAVVRGIHRHVAVVADLPAGRLDWNADEPVASVDAFARASFQGRPFRVAARAEDVPERFEAGWGGGAYRFQGVSGPIGSATIAVTNHDGARAPDGPHLAAHYDQASGDLDASVRLDGLTGVELGGTGAGFKVGLRAARQSVALDADVTPAGDVRFGALGRLGPIPGDIEVSAAGGGPVTYSSSGAGVDLEGEVWLGKAAAVAGIAGVPGVASGLALVDGGCAPGSPGCAADQGPFCAGAGTGSPAGKPPTTSPGVAAQASPGTPTGAAAGGRGCFGVRGYVALGGLPSEVTVDLARRTFTFSGYRPKVRKLDLYLDSRVLAPVPVRARATLDGLPSAITGMSFGPFEVGAGKDADGRAADVVKVNYRVEPAATITSLTALAEADLGERYGVVRGRAVVDPVPAVVSINGTYGKKTHVRVQNSSAVKRLTAEVTVVPPGARPGTGVSAGEGASAGEKPGTGVVRFTDVPAAFTIDADAAAETGLRVPGFAYRADGGANTLDGLVAVEGALVGRVYRPRAGALLDASFRFKDLASTTTARVNPDMSVELASAPVPTKLLEVHAGLYVAPVQRQRVAVRKDIPYTTGFFAFQLDGDFALGQSRIDDVSLGVHGVKWLKIRPGKVPFGMRAPAELGYISPGFEGAYDHLDIGTGGVDLRPKVALDVRITRNVGGDVFKDSLRLGRATSLELRRYDQRSRPISARQQLKIAGASIACLTIDARPGLAAARRAGSLTLRGADGPQMVNLLDSGGQVQGYALDLMSQFMSPFEGAGWKVAGVSAGRCR</sequence>
<feature type="compositionally biased region" description="Gly residues" evidence="1">
    <location>
        <begin position="348"/>
        <end position="379"/>
    </location>
</feature>
<reference evidence="2 3" key="1">
    <citation type="submission" date="2018-06" db="EMBL/GenBank/DDBJ databases">
        <title>Sphaerisporangium craniellae sp. nov., isolated from a marine sponge in the South China Sea.</title>
        <authorList>
            <person name="Li L."/>
        </authorList>
    </citation>
    <scope>NUCLEOTIDE SEQUENCE [LARGE SCALE GENOMIC DNA]</scope>
    <source>
        <strain evidence="2 3">CCTCC AA 208026</strain>
    </source>
</reference>
<protein>
    <submittedName>
        <fullName evidence="2">Uncharacterized protein</fullName>
    </submittedName>
</protein>
<dbReference type="EMBL" id="QOIL01000004">
    <property type="protein sequence ID" value="RCG31671.1"/>
    <property type="molecule type" value="Genomic_DNA"/>
</dbReference>
<feature type="compositionally biased region" description="Low complexity" evidence="1">
    <location>
        <begin position="1184"/>
        <end position="1193"/>
    </location>
</feature>